<keyword evidence="3" id="KW-1185">Reference proteome</keyword>
<feature type="compositionally biased region" description="Low complexity" evidence="1">
    <location>
        <begin position="55"/>
        <end position="82"/>
    </location>
</feature>
<dbReference type="EMBL" id="NWUJ01000013">
    <property type="protein sequence ID" value="PFH31894.1"/>
    <property type="molecule type" value="Genomic_DNA"/>
</dbReference>
<proteinExistence type="predicted"/>
<dbReference type="VEuPathDB" id="ToxoDB:BESB_023860"/>
<dbReference type="GeneID" id="40307446"/>
<evidence type="ECO:0000256" key="1">
    <source>
        <dbReference type="SAM" id="MobiDB-lite"/>
    </source>
</evidence>
<feature type="region of interest" description="Disordered" evidence="1">
    <location>
        <begin position="112"/>
        <end position="158"/>
    </location>
</feature>
<comment type="caution">
    <text evidence="2">The sequence shown here is derived from an EMBL/GenBank/DDBJ whole genome shotgun (WGS) entry which is preliminary data.</text>
</comment>
<evidence type="ECO:0000313" key="3">
    <source>
        <dbReference type="Proteomes" id="UP000224006"/>
    </source>
</evidence>
<dbReference type="Proteomes" id="UP000224006">
    <property type="component" value="Chromosome XII"/>
</dbReference>
<protein>
    <submittedName>
        <fullName evidence="2">Uncharacterized protein</fullName>
    </submittedName>
</protein>
<feature type="compositionally biased region" description="Basic and acidic residues" evidence="1">
    <location>
        <begin position="149"/>
        <end position="158"/>
    </location>
</feature>
<organism evidence="2 3">
    <name type="scientific">Besnoitia besnoiti</name>
    <name type="common">Apicomplexan protozoan</name>
    <dbReference type="NCBI Taxonomy" id="94643"/>
    <lineage>
        <taxon>Eukaryota</taxon>
        <taxon>Sar</taxon>
        <taxon>Alveolata</taxon>
        <taxon>Apicomplexa</taxon>
        <taxon>Conoidasida</taxon>
        <taxon>Coccidia</taxon>
        <taxon>Eucoccidiorida</taxon>
        <taxon>Eimeriorina</taxon>
        <taxon>Sarcocystidae</taxon>
        <taxon>Besnoitia</taxon>
    </lineage>
</organism>
<name>A0A2A9M3V4_BESBE</name>
<sequence length="243" mass="25711">MRGGEGKMTFVGEVDKCEFRGGDEEMDYFGGEAEAFGFGRRAASLSGCDAEFLQSFAHPPSSRSTSSVASSASDASEALSGGSSRGQSPAEGCGGPRAVGNFCGTAERCSQAGAETESGSGRESEREEGRGFEDARADEEPQEATADTRSAEAEPDKADRDLSAAEVCAAAVAAMKEEDFFAEACKLIRRERFFYLEGIRMMKEDHSYLDLTGEDYDAPAKLAALMDALAHEGAQIVRTGLAD</sequence>
<feature type="region of interest" description="Disordered" evidence="1">
    <location>
        <begin position="55"/>
        <end position="94"/>
    </location>
</feature>
<evidence type="ECO:0000313" key="2">
    <source>
        <dbReference type="EMBL" id="PFH31894.1"/>
    </source>
</evidence>
<dbReference type="KEGG" id="bbes:BESB_023860"/>
<gene>
    <name evidence="2" type="ORF">BESB_023860</name>
</gene>
<reference evidence="2 3" key="1">
    <citation type="submission" date="2017-09" db="EMBL/GenBank/DDBJ databases">
        <title>Genome sequencing of Besnoitia besnoiti strain Bb-Ger1.</title>
        <authorList>
            <person name="Schares G."/>
            <person name="Venepally P."/>
            <person name="Lorenzi H.A."/>
        </authorList>
    </citation>
    <scope>NUCLEOTIDE SEQUENCE [LARGE SCALE GENOMIC DNA]</scope>
    <source>
        <strain evidence="2 3">Bb-Ger1</strain>
    </source>
</reference>
<dbReference type="AlphaFoldDB" id="A0A2A9M3V4"/>
<accession>A0A2A9M3V4</accession>
<dbReference type="OrthoDB" id="332086at2759"/>
<dbReference type="RefSeq" id="XP_029215903.1">
    <property type="nucleotide sequence ID" value="XM_029361088.1"/>
</dbReference>
<feature type="compositionally biased region" description="Basic and acidic residues" evidence="1">
    <location>
        <begin position="120"/>
        <end position="139"/>
    </location>
</feature>